<dbReference type="Proteomes" id="UP000230000">
    <property type="component" value="Unassembled WGS sequence"/>
</dbReference>
<dbReference type="Pfam" id="PF00275">
    <property type="entry name" value="EPSP_synthase"/>
    <property type="match status" value="1"/>
</dbReference>
<feature type="binding site" evidence="7">
    <location>
        <position position="162"/>
    </location>
    <ligand>
        <name>phosphoenolpyruvate</name>
        <dbReference type="ChEBI" id="CHEBI:58702"/>
    </ligand>
</feature>
<dbReference type="CDD" id="cd01556">
    <property type="entry name" value="EPSP_synthase"/>
    <property type="match status" value="1"/>
</dbReference>
<keyword evidence="4 7" id="KW-0808">Transferase</keyword>
<dbReference type="GO" id="GO:0009073">
    <property type="term" value="P:aromatic amino acid family biosynthetic process"/>
    <property type="evidence" value="ECO:0007669"/>
    <property type="project" value="UniProtKB-KW"/>
</dbReference>
<dbReference type="HAMAP" id="MF_00210">
    <property type="entry name" value="EPSP_synth"/>
    <property type="match status" value="1"/>
</dbReference>
<evidence type="ECO:0000256" key="5">
    <source>
        <dbReference type="ARBA" id="ARBA00023141"/>
    </source>
</evidence>
<feature type="domain" description="Enolpyruvate transferase" evidence="8">
    <location>
        <begin position="8"/>
        <end position="408"/>
    </location>
</feature>
<dbReference type="InterPro" id="IPR001986">
    <property type="entry name" value="Enolpyruvate_Tfrase_dom"/>
</dbReference>
<evidence type="ECO:0000313" key="10">
    <source>
        <dbReference type="Proteomes" id="UP000230000"/>
    </source>
</evidence>
<comment type="similarity">
    <text evidence="2 7">Belongs to the EPSP synthase family.</text>
</comment>
<evidence type="ECO:0000256" key="7">
    <source>
        <dbReference type="HAMAP-Rule" id="MF_00210"/>
    </source>
</evidence>
<dbReference type="RefSeq" id="WP_100314164.1">
    <property type="nucleotide sequence ID" value="NZ_PGFG01000001.1"/>
</dbReference>
<feature type="binding site" evidence="7">
    <location>
        <position position="89"/>
    </location>
    <ligand>
        <name>phosphoenolpyruvate</name>
        <dbReference type="ChEBI" id="CHEBI:58702"/>
    </ligand>
</feature>
<dbReference type="EC" id="2.5.1.19" evidence="7"/>
<protein>
    <recommendedName>
        <fullName evidence="7">3-phosphoshikimate 1-carboxyvinyltransferase</fullName>
        <ecNumber evidence="7">2.5.1.19</ecNumber>
    </recommendedName>
    <alternativeName>
        <fullName evidence="7">5-enolpyruvylshikimate-3-phosphate synthase</fullName>
        <shortName evidence="7">EPSP synthase</shortName>
        <shortName evidence="7">EPSPS</shortName>
    </alternativeName>
</protein>
<comment type="caution">
    <text evidence="9">The sequence shown here is derived from an EMBL/GenBank/DDBJ whole genome shotgun (WGS) entry which is preliminary data.</text>
</comment>
<feature type="binding site" evidence="7">
    <location>
        <position position="20"/>
    </location>
    <ligand>
        <name>3-phosphoshikimate</name>
        <dbReference type="ChEBI" id="CHEBI:145989"/>
    </ligand>
</feature>
<dbReference type="InterPro" id="IPR013792">
    <property type="entry name" value="RNA3'P_cycl/enolpyr_Trfase_a/b"/>
</dbReference>
<comment type="pathway">
    <text evidence="1 7">Metabolic intermediate biosynthesis; chorismate biosynthesis; chorismate from D-erythrose 4-phosphate and phosphoenolpyruvate: step 6/7.</text>
</comment>
<organism evidence="9 10">
    <name type="scientific">Thermoflavifilum aggregans</name>
    <dbReference type="NCBI Taxonomy" id="454188"/>
    <lineage>
        <taxon>Bacteria</taxon>
        <taxon>Pseudomonadati</taxon>
        <taxon>Bacteroidota</taxon>
        <taxon>Chitinophagia</taxon>
        <taxon>Chitinophagales</taxon>
        <taxon>Chitinophagaceae</taxon>
        <taxon>Thermoflavifilum</taxon>
    </lineage>
</organism>
<feature type="binding site" evidence="7">
    <location>
        <position position="21"/>
    </location>
    <ligand>
        <name>3-phosphoshikimate</name>
        <dbReference type="ChEBI" id="CHEBI:145989"/>
    </ligand>
</feature>
<comment type="subcellular location">
    <subcellularLocation>
        <location evidence="7">Cytoplasm</location>
    </subcellularLocation>
</comment>
<feature type="binding site" evidence="7">
    <location>
        <position position="328"/>
    </location>
    <ligand>
        <name>3-phosphoshikimate</name>
        <dbReference type="ChEBI" id="CHEBI:145989"/>
    </ligand>
</feature>
<feature type="active site" description="Proton acceptor" evidence="7">
    <location>
        <position position="301"/>
    </location>
</feature>
<comment type="catalytic activity">
    <reaction evidence="6">
        <text>3-phosphoshikimate + phosphoenolpyruvate = 5-O-(1-carboxyvinyl)-3-phosphoshikimate + phosphate</text>
        <dbReference type="Rhea" id="RHEA:21256"/>
        <dbReference type="ChEBI" id="CHEBI:43474"/>
        <dbReference type="ChEBI" id="CHEBI:57701"/>
        <dbReference type="ChEBI" id="CHEBI:58702"/>
        <dbReference type="ChEBI" id="CHEBI:145989"/>
        <dbReference type="EC" id="2.5.1.19"/>
    </reaction>
    <physiologicalReaction direction="left-to-right" evidence="6">
        <dbReference type="Rhea" id="RHEA:21257"/>
    </physiologicalReaction>
</comment>
<feature type="binding site" evidence="7">
    <location>
        <position position="373"/>
    </location>
    <ligand>
        <name>phosphoenolpyruvate</name>
        <dbReference type="ChEBI" id="CHEBI:58702"/>
    </ligand>
</feature>
<accession>A0A2M9CUH5</accession>
<evidence type="ECO:0000256" key="3">
    <source>
        <dbReference type="ARBA" id="ARBA00022605"/>
    </source>
</evidence>
<evidence type="ECO:0000313" key="9">
    <source>
        <dbReference type="EMBL" id="PJJ75576.1"/>
    </source>
</evidence>
<keyword evidence="7" id="KW-0963">Cytoplasm</keyword>
<feature type="binding site" evidence="7">
    <location>
        <position position="161"/>
    </location>
    <ligand>
        <name>3-phosphoshikimate</name>
        <dbReference type="ChEBI" id="CHEBI:145989"/>
    </ligand>
</feature>
<feature type="binding site" evidence="7">
    <location>
        <position position="332"/>
    </location>
    <ligand>
        <name>phosphoenolpyruvate</name>
        <dbReference type="ChEBI" id="CHEBI:58702"/>
    </ligand>
</feature>
<dbReference type="SUPFAM" id="SSF55205">
    <property type="entry name" value="EPT/RTPC-like"/>
    <property type="match status" value="1"/>
</dbReference>
<dbReference type="InterPro" id="IPR036968">
    <property type="entry name" value="Enolpyruvate_Tfrase_sf"/>
</dbReference>
<evidence type="ECO:0000256" key="1">
    <source>
        <dbReference type="ARBA" id="ARBA00004811"/>
    </source>
</evidence>
<comment type="function">
    <text evidence="7">Catalyzes the transfer of the enolpyruvyl moiety of phosphoenolpyruvate (PEP) to the 5-hydroxyl of shikimate-3-phosphate (S3P) to produce enolpyruvyl shikimate-3-phosphate and inorganic phosphate.</text>
</comment>
<dbReference type="PANTHER" id="PTHR21090">
    <property type="entry name" value="AROM/DEHYDROQUINATE SYNTHASE"/>
    <property type="match status" value="1"/>
</dbReference>
<dbReference type="OrthoDB" id="9809920at2"/>
<dbReference type="AlphaFoldDB" id="A0A2M9CUH5"/>
<evidence type="ECO:0000259" key="8">
    <source>
        <dbReference type="Pfam" id="PF00275"/>
    </source>
</evidence>
<feature type="binding site" evidence="7">
    <location>
        <position position="162"/>
    </location>
    <ligand>
        <name>3-phosphoshikimate</name>
        <dbReference type="ChEBI" id="CHEBI:145989"/>
    </ligand>
</feature>
<dbReference type="EMBL" id="PGFG01000001">
    <property type="protein sequence ID" value="PJJ75576.1"/>
    <property type="molecule type" value="Genomic_DNA"/>
</dbReference>
<dbReference type="PANTHER" id="PTHR21090:SF5">
    <property type="entry name" value="PENTAFUNCTIONAL AROM POLYPEPTIDE"/>
    <property type="match status" value="1"/>
</dbReference>
<dbReference type="GO" id="GO:0003866">
    <property type="term" value="F:3-phosphoshikimate 1-carboxyvinyltransferase activity"/>
    <property type="evidence" value="ECO:0007669"/>
    <property type="project" value="UniProtKB-UniRule"/>
</dbReference>
<keyword evidence="5 7" id="KW-0057">Aromatic amino acid biosynthesis</keyword>
<feature type="binding site" evidence="7">
    <location>
        <position position="187"/>
    </location>
    <ligand>
        <name>3-phosphoshikimate</name>
        <dbReference type="ChEBI" id="CHEBI:145989"/>
    </ligand>
</feature>
<evidence type="ECO:0000256" key="6">
    <source>
        <dbReference type="ARBA" id="ARBA00044633"/>
    </source>
</evidence>
<feature type="binding site" evidence="7">
    <location>
        <position position="301"/>
    </location>
    <ligand>
        <name>3-phosphoshikimate</name>
        <dbReference type="ChEBI" id="CHEBI:145989"/>
    </ligand>
</feature>
<keyword evidence="10" id="KW-1185">Reference proteome</keyword>
<name>A0A2M9CUH5_9BACT</name>
<feature type="binding site" evidence="7">
    <location>
        <position position="160"/>
    </location>
    <ligand>
        <name>3-phosphoshikimate</name>
        <dbReference type="ChEBI" id="CHEBI:145989"/>
    </ligand>
</feature>
<sequence length="425" mass="46298">MEIVVSSSVIDGDIKANPSKSAMQRALAAALLAEGKTVIRNAGFSDDCRAAMGVVQALGADVHVQDQVVEVTSRGIHPRSAVIHCGEAGLCMRMFTPVAALYEGELTITGEGSLLKRPMRFFEEVLPRLGVSCQTHEGLPPLRIRGPLQPASITVDGSLSSQFLTGLLMAFGATASHAEIRVQDLKSREYVDLTLQIMDIFGVKVERDGYQKFSFTRKQTYRPTTYTVEGDWSGAAFLLVAAAIAGKVTLRHLSRQSAQPDRAITQALYDAGAFLIWDDDRLTVQRHELRGFYFDATDCPDLFPPLVALAAHCRGTTRLQGVNRLLHKESNRGKTLQEEFGKMGIDIQISGDEMMIRGGKIKPASVFSHHDHRIAMATAVAALAGTGEITVQHAEAVNKSYPEFWQHLSQIGGKIKPVQASKTLS</sequence>
<feature type="binding site" evidence="7">
    <location>
        <position position="20"/>
    </location>
    <ligand>
        <name>phosphoenolpyruvate</name>
        <dbReference type="ChEBI" id="CHEBI:58702"/>
    </ligand>
</feature>
<dbReference type="GO" id="GO:0009423">
    <property type="term" value="P:chorismate biosynthetic process"/>
    <property type="evidence" value="ECO:0007669"/>
    <property type="project" value="UniProtKB-UniRule"/>
</dbReference>
<dbReference type="UniPathway" id="UPA00053">
    <property type="reaction ID" value="UER00089"/>
</dbReference>
<keyword evidence="3 7" id="KW-0028">Amino-acid biosynthesis</keyword>
<comment type="subunit">
    <text evidence="7">Monomer.</text>
</comment>
<gene>
    <name evidence="7" type="primary">aroA</name>
    <name evidence="9" type="ORF">BXY57_1155</name>
</gene>
<evidence type="ECO:0000256" key="4">
    <source>
        <dbReference type="ARBA" id="ARBA00022679"/>
    </source>
</evidence>
<dbReference type="GO" id="GO:0008652">
    <property type="term" value="P:amino acid biosynthetic process"/>
    <property type="evidence" value="ECO:0007669"/>
    <property type="project" value="UniProtKB-KW"/>
</dbReference>
<comment type="caution">
    <text evidence="7">Lacks conserved residue(s) required for the propagation of feature annotation.</text>
</comment>
<feature type="binding site" evidence="7">
    <location>
        <position position="117"/>
    </location>
    <ligand>
        <name>phosphoenolpyruvate</name>
        <dbReference type="ChEBI" id="CHEBI:58702"/>
    </ligand>
</feature>
<feature type="binding site" evidence="7">
    <location>
        <position position="399"/>
    </location>
    <ligand>
        <name>phosphoenolpyruvate</name>
        <dbReference type="ChEBI" id="CHEBI:58702"/>
    </ligand>
</feature>
<dbReference type="Gene3D" id="3.65.10.10">
    <property type="entry name" value="Enolpyruvate transferase domain"/>
    <property type="match status" value="2"/>
</dbReference>
<dbReference type="PIRSF" id="PIRSF000505">
    <property type="entry name" value="EPSPS"/>
    <property type="match status" value="1"/>
</dbReference>
<dbReference type="InterPro" id="IPR006264">
    <property type="entry name" value="EPSP_synthase"/>
</dbReference>
<feature type="binding site" evidence="7">
    <location>
        <position position="25"/>
    </location>
    <ligand>
        <name>3-phosphoshikimate</name>
        <dbReference type="ChEBI" id="CHEBI:145989"/>
    </ligand>
</feature>
<dbReference type="NCBIfam" id="TIGR01356">
    <property type="entry name" value="aroA"/>
    <property type="match status" value="1"/>
</dbReference>
<proteinExistence type="inferred from homology"/>
<evidence type="ECO:0000256" key="2">
    <source>
        <dbReference type="ARBA" id="ARBA00009948"/>
    </source>
</evidence>
<dbReference type="GO" id="GO:0005737">
    <property type="term" value="C:cytoplasm"/>
    <property type="evidence" value="ECO:0007669"/>
    <property type="project" value="UniProtKB-SubCell"/>
</dbReference>
<reference evidence="9 10" key="1">
    <citation type="submission" date="2017-11" db="EMBL/GenBank/DDBJ databases">
        <title>Genomic Encyclopedia of Archaeal and Bacterial Type Strains, Phase II (KMG-II): From Individual Species to Whole Genera.</title>
        <authorList>
            <person name="Goeker M."/>
        </authorList>
    </citation>
    <scope>NUCLEOTIDE SEQUENCE [LARGE SCALE GENOMIC DNA]</scope>
    <source>
        <strain evidence="9 10">DSM 27268</strain>
    </source>
</reference>